<dbReference type="EMBL" id="LGCM01000031">
    <property type="protein sequence ID" value="KPL83512.1"/>
    <property type="molecule type" value="Genomic_DNA"/>
</dbReference>
<dbReference type="Proteomes" id="UP000050501">
    <property type="component" value="Unassembled WGS sequence"/>
</dbReference>
<dbReference type="RefSeq" id="WP_062418673.1">
    <property type="nucleotide sequence ID" value="NZ_DF967974.1"/>
</dbReference>
<dbReference type="OrthoDB" id="9787351at2"/>
<dbReference type="STRING" id="229921.ADN01_08420"/>
<dbReference type="InterPro" id="IPR012437">
    <property type="entry name" value="DUF1638"/>
</dbReference>
<evidence type="ECO:0000313" key="2">
    <source>
        <dbReference type="EMBL" id="KPL83512.1"/>
    </source>
</evidence>
<dbReference type="Pfam" id="PF07796">
    <property type="entry name" value="DUF1638"/>
    <property type="match status" value="1"/>
</dbReference>
<reference evidence="2 3" key="1">
    <citation type="submission" date="2015-07" db="EMBL/GenBank/DDBJ databases">
        <title>Genome sequence of Levilinea saccharolytica DSM 16555.</title>
        <authorList>
            <person name="Hemp J."/>
            <person name="Ward L.M."/>
            <person name="Pace L.A."/>
            <person name="Fischer W.W."/>
        </authorList>
    </citation>
    <scope>NUCLEOTIDE SEQUENCE [LARGE SCALE GENOMIC DNA]</scope>
    <source>
        <strain evidence="2 3">KIBI-1</strain>
    </source>
</reference>
<accession>A0A0P6YEW3</accession>
<organism evidence="2 3">
    <name type="scientific">Levilinea saccharolytica</name>
    <dbReference type="NCBI Taxonomy" id="229921"/>
    <lineage>
        <taxon>Bacteria</taxon>
        <taxon>Bacillati</taxon>
        <taxon>Chloroflexota</taxon>
        <taxon>Anaerolineae</taxon>
        <taxon>Anaerolineales</taxon>
        <taxon>Anaerolineaceae</taxon>
        <taxon>Levilinea</taxon>
    </lineage>
</organism>
<evidence type="ECO:0000313" key="3">
    <source>
        <dbReference type="Proteomes" id="UP000050501"/>
    </source>
</evidence>
<evidence type="ECO:0000259" key="1">
    <source>
        <dbReference type="Pfam" id="PF07796"/>
    </source>
</evidence>
<dbReference type="AlphaFoldDB" id="A0A0P6YEW3"/>
<sequence length="246" mass="27299">MRLKVLGCEALARMVYSQAAVSPHVVDVEIYRLGLHARPPELRTHLQERIDACQGQGYDALLLAYGLCGKATEGLTARDVPLVLPRAHDCITLFLGSRARYTEEFSRDPGTYWYALDYVQRNDQAGTALSIGAGVADDLPGVYAAYVEKYGQDNADYLMEVMGAWQKHYDRAAFVDVGLGDGRAAEEQARADAERRGWKFTRLEGDLRLIRGLLSGTWDEDYLVIPPGHRICMSSDEGVVRSEPAD</sequence>
<gene>
    <name evidence="2" type="ORF">ADN01_08420</name>
</gene>
<proteinExistence type="predicted"/>
<keyword evidence="3" id="KW-1185">Reference proteome</keyword>
<name>A0A0P6YEW3_9CHLR</name>
<comment type="caution">
    <text evidence="2">The sequence shown here is derived from an EMBL/GenBank/DDBJ whole genome shotgun (WGS) entry which is preliminary data.</text>
</comment>
<feature type="domain" description="DUF1638" evidence="1">
    <location>
        <begin position="33"/>
        <end position="213"/>
    </location>
</feature>
<protein>
    <recommendedName>
        <fullName evidence="1">DUF1638 domain-containing protein</fullName>
    </recommendedName>
</protein>